<dbReference type="Gene3D" id="1.10.10.10">
    <property type="entry name" value="Winged helix-like DNA-binding domain superfamily/Winged helix DNA-binding domain"/>
    <property type="match status" value="1"/>
</dbReference>
<dbReference type="PANTHER" id="PTHR43133">
    <property type="entry name" value="RNA POLYMERASE ECF-TYPE SIGMA FACTO"/>
    <property type="match status" value="1"/>
</dbReference>
<dbReference type="InterPro" id="IPR013249">
    <property type="entry name" value="RNA_pol_sigma70_r4_t2"/>
</dbReference>
<dbReference type="InterPro" id="IPR014284">
    <property type="entry name" value="RNA_pol_sigma-70_dom"/>
</dbReference>
<evidence type="ECO:0000259" key="7">
    <source>
        <dbReference type="Pfam" id="PF08281"/>
    </source>
</evidence>
<evidence type="ECO:0000259" key="6">
    <source>
        <dbReference type="Pfam" id="PF04542"/>
    </source>
</evidence>
<dbReference type="GO" id="GO:0006352">
    <property type="term" value="P:DNA-templated transcription initiation"/>
    <property type="evidence" value="ECO:0007669"/>
    <property type="project" value="InterPro"/>
</dbReference>
<dbReference type="Pfam" id="PF04542">
    <property type="entry name" value="Sigma70_r2"/>
    <property type="match status" value="1"/>
</dbReference>
<reference evidence="8 9" key="1">
    <citation type="submission" date="2021-01" db="EMBL/GenBank/DDBJ databases">
        <title>Whole genome shotgun sequence of Planobispora siamensis NBRC 107568.</title>
        <authorList>
            <person name="Komaki H."/>
            <person name="Tamura T."/>
        </authorList>
    </citation>
    <scope>NUCLEOTIDE SEQUENCE [LARGE SCALE GENOMIC DNA]</scope>
    <source>
        <strain evidence="8 9">NBRC 107568</strain>
    </source>
</reference>
<keyword evidence="2" id="KW-0805">Transcription regulation</keyword>
<evidence type="ECO:0000256" key="2">
    <source>
        <dbReference type="ARBA" id="ARBA00023015"/>
    </source>
</evidence>
<keyword evidence="9" id="KW-1185">Reference proteome</keyword>
<keyword evidence="4" id="KW-0804">Transcription</keyword>
<feature type="compositionally biased region" description="Basic and acidic residues" evidence="5">
    <location>
        <begin position="112"/>
        <end position="124"/>
    </location>
</feature>
<evidence type="ECO:0000256" key="4">
    <source>
        <dbReference type="ARBA" id="ARBA00023163"/>
    </source>
</evidence>
<dbReference type="PANTHER" id="PTHR43133:SF46">
    <property type="entry name" value="RNA POLYMERASE SIGMA-70 FACTOR ECF SUBFAMILY"/>
    <property type="match status" value="1"/>
</dbReference>
<name>A0A8J3SJQ1_9ACTN</name>
<dbReference type="InterPro" id="IPR039425">
    <property type="entry name" value="RNA_pol_sigma-70-like"/>
</dbReference>
<comment type="similarity">
    <text evidence="1">Belongs to the sigma-70 factor family. ECF subfamily.</text>
</comment>
<dbReference type="Pfam" id="PF08281">
    <property type="entry name" value="Sigma70_r4_2"/>
    <property type="match status" value="1"/>
</dbReference>
<proteinExistence type="inferred from homology"/>
<dbReference type="InterPro" id="IPR013325">
    <property type="entry name" value="RNA_pol_sigma_r2"/>
</dbReference>
<sequence>MYRFLARRREPPPIGPDSDDAALLLAVAAERTEALKILHRRHAPWLRVRLARRCADPDLVDDAIQDAFVAIWRDAHRYRASEGDAAAWIWTIAVRRLISLLRRSGAAPRTTPFDDAHAPEDHRTASPPHPVTESAEDAVLVGVEHGDLGTALARLSPDLRAAVQVTVLDGLTVREAAHLLGVPEGTVKTRVMRAKAQLRGFLA</sequence>
<dbReference type="SUPFAM" id="SSF88659">
    <property type="entry name" value="Sigma3 and sigma4 domains of RNA polymerase sigma factors"/>
    <property type="match status" value="1"/>
</dbReference>
<evidence type="ECO:0000313" key="8">
    <source>
        <dbReference type="EMBL" id="GIH93655.1"/>
    </source>
</evidence>
<keyword evidence="3" id="KW-0731">Sigma factor</keyword>
<dbReference type="Proteomes" id="UP000619788">
    <property type="component" value="Unassembled WGS sequence"/>
</dbReference>
<evidence type="ECO:0000256" key="5">
    <source>
        <dbReference type="SAM" id="MobiDB-lite"/>
    </source>
</evidence>
<dbReference type="InterPro" id="IPR036388">
    <property type="entry name" value="WH-like_DNA-bd_sf"/>
</dbReference>
<gene>
    <name evidence="8" type="ORF">Psi01_42850</name>
</gene>
<accession>A0A8J3SJQ1</accession>
<evidence type="ECO:0000313" key="9">
    <source>
        <dbReference type="Proteomes" id="UP000619788"/>
    </source>
</evidence>
<dbReference type="Gene3D" id="1.10.1740.10">
    <property type="match status" value="1"/>
</dbReference>
<protein>
    <submittedName>
        <fullName evidence="8">RNA polymerase sigma24 factor</fullName>
    </submittedName>
</protein>
<evidence type="ECO:0000256" key="3">
    <source>
        <dbReference type="ARBA" id="ARBA00023082"/>
    </source>
</evidence>
<dbReference type="InterPro" id="IPR013324">
    <property type="entry name" value="RNA_pol_sigma_r3/r4-like"/>
</dbReference>
<evidence type="ECO:0000256" key="1">
    <source>
        <dbReference type="ARBA" id="ARBA00010641"/>
    </source>
</evidence>
<dbReference type="RefSeq" id="WP_239127894.1">
    <property type="nucleotide sequence ID" value="NZ_BOOJ01000033.1"/>
</dbReference>
<organism evidence="8 9">
    <name type="scientific">Planobispora siamensis</name>
    <dbReference type="NCBI Taxonomy" id="936338"/>
    <lineage>
        <taxon>Bacteria</taxon>
        <taxon>Bacillati</taxon>
        <taxon>Actinomycetota</taxon>
        <taxon>Actinomycetes</taxon>
        <taxon>Streptosporangiales</taxon>
        <taxon>Streptosporangiaceae</taxon>
        <taxon>Planobispora</taxon>
    </lineage>
</organism>
<dbReference type="SUPFAM" id="SSF88946">
    <property type="entry name" value="Sigma2 domain of RNA polymerase sigma factors"/>
    <property type="match status" value="1"/>
</dbReference>
<dbReference type="InterPro" id="IPR007627">
    <property type="entry name" value="RNA_pol_sigma70_r2"/>
</dbReference>
<dbReference type="GO" id="GO:0016987">
    <property type="term" value="F:sigma factor activity"/>
    <property type="evidence" value="ECO:0007669"/>
    <property type="project" value="UniProtKB-KW"/>
</dbReference>
<feature type="region of interest" description="Disordered" evidence="5">
    <location>
        <begin position="107"/>
        <end position="132"/>
    </location>
</feature>
<dbReference type="EMBL" id="BOOJ01000033">
    <property type="protein sequence ID" value="GIH93655.1"/>
    <property type="molecule type" value="Genomic_DNA"/>
</dbReference>
<dbReference type="CDD" id="cd06171">
    <property type="entry name" value="Sigma70_r4"/>
    <property type="match status" value="1"/>
</dbReference>
<comment type="caution">
    <text evidence="8">The sequence shown here is derived from an EMBL/GenBank/DDBJ whole genome shotgun (WGS) entry which is preliminary data.</text>
</comment>
<dbReference type="AlphaFoldDB" id="A0A8J3SJQ1"/>
<dbReference type="NCBIfam" id="TIGR02937">
    <property type="entry name" value="sigma70-ECF"/>
    <property type="match status" value="1"/>
</dbReference>
<dbReference type="GO" id="GO:0003677">
    <property type="term" value="F:DNA binding"/>
    <property type="evidence" value="ECO:0007669"/>
    <property type="project" value="InterPro"/>
</dbReference>
<feature type="domain" description="RNA polymerase sigma factor 70 region 4 type 2" evidence="7">
    <location>
        <begin position="147"/>
        <end position="198"/>
    </location>
</feature>
<feature type="domain" description="RNA polymerase sigma-70 region 2" evidence="6">
    <location>
        <begin position="38"/>
        <end position="105"/>
    </location>
</feature>